<feature type="compositionally biased region" description="Basic and acidic residues" evidence="2">
    <location>
        <begin position="202"/>
        <end position="211"/>
    </location>
</feature>
<evidence type="ECO:0000313" key="6">
    <source>
        <dbReference type="Proteomes" id="UP000800097"/>
    </source>
</evidence>
<feature type="domain" description="CRIM" evidence="3">
    <location>
        <begin position="332"/>
        <end position="488"/>
    </location>
</feature>
<dbReference type="GO" id="GO:0038203">
    <property type="term" value="P:TORC2 signaling"/>
    <property type="evidence" value="ECO:0007669"/>
    <property type="project" value="TreeGrafter"/>
</dbReference>
<dbReference type="InterPro" id="IPR008828">
    <property type="entry name" value="Sin1/Avo1"/>
</dbReference>
<dbReference type="Pfam" id="PF16979">
    <property type="entry name" value="SIN1_PH"/>
    <property type="match status" value="1"/>
</dbReference>
<dbReference type="RefSeq" id="XP_033655451.1">
    <property type="nucleotide sequence ID" value="XM_033798069.1"/>
</dbReference>
<feature type="compositionally biased region" description="Basic and acidic residues" evidence="2">
    <location>
        <begin position="256"/>
        <end position="267"/>
    </location>
</feature>
<comment type="similarity">
    <text evidence="1">Belongs to the SIN1 family.</text>
</comment>
<accession>A0A6A6JN32</accession>
<dbReference type="GeneID" id="54551244"/>
<feature type="region of interest" description="Disordered" evidence="2">
    <location>
        <begin position="256"/>
        <end position="328"/>
    </location>
</feature>
<feature type="region of interest" description="Disordered" evidence="2">
    <location>
        <begin position="498"/>
        <end position="563"/>
    </location>
</feature>
<sequence length="864" mass="94897">MSLLHDEDFVVYQLRSSYLSLIKDGVGERLINVNTSVLNNPAFRAAGWIPNAADIKRTYSPPIPTAITSEYFQAPRSAALKAPEGFGDEEEEGGMVTGGGSNDTVGPTLNTRRRRRKEQLEEEDSSDLSEESDEEGEAAQRAATQIKFTKMPLRTRAGSSPIRGSALRTEITGAEGPSVLVTSPSKPPDGRLRRGSLGTIETIKERARRDTVTSSEMSSDNELDNAMFQKKRVNPLRTAQGSHLLAQRISEDEREKLEALDEVHESDSSLSSAFSGSPESLLAEGNALESSPPTSQMPPFTQTSPKKQSKQPGPTLQALPPPRPISFMPPVSALTQALKAKEQKPTNPLQRFAALSATSEAQVNPIYIRIYCPFSTKPSKPLELLLVKFDDHGDAVTVSEAIGFALWRYQEEKFEPPLSQDKCNVNSWVLRMYDDGEVDEEFPPLTRNKPIIDFASNNKRGMRPRAREKPWDEFALVEATEREMAENEKLTPRYNREAAAALASSQQQEESSQQQPKPPSSPTADRKQPPNSTRAMRAKSFRNPITGPSFAPTATRKDTSTLADAPLVPSTHAASRMGAPRTITVHFTDENFYTSHFPIQCTTDTYIAELLDKACRDFGLDKALYVLKVSNSTTVAPIDRTVEALGTRTDLDLIRRRFMGDGIFGLAGSPGSSSPNAPLIISTGGATKKAKKGERAAAAALSGHALLNVHTHPLATVNSSVGAGGGGPLGNHAYYRRYNVLRKQPMSFASSTSRILALDSEYMHIMPGESVTTHTLMNNLHGAAGGHNQQQQHHQHHASKTTTVHFSSIVGSKVSKKHPRMFRVVVFKERETKRYDFEAQTREEASEIVEEIKRGVERFQEGVV</sequence>
<dbReference type="PANTHER" id="PTHR13335:SF1">
    <property type="entry name" value="TARGET OF RAPAMYCIN COMPLEX 2 SUBUNIT MAPKAP1"/>
    <property type="match status" value="1"/>
</dbReference>
<dbReference type="PANTHER" id="PTHR13335">
    <property type="entry name" value="TARGET OF RAPAMYCIN COMPLEX 2 SUBUNIT MAPKAP1"/>
    <property type="match status" value="1"/>
</dbReference>
<feature type="compositionally biased region" description="Polar residues" evidence="2">
    <location>
        <begin position="288"/>
        <end position="314"/>
    </location>
</feature>
<dbReference type="Gene3D" id="2.30.29.30">
    <property type="entry name" value="Pleckstrin-homology domain (PH domain)/Phosphotyrosine-binding domain (PTB)"/>
    <property type="match status" value="1"/>
</dbReference>
<proteinExistence type="inferred from homology"/>
<gene>
    <name evidence="5" type="ORF">EI97DRAFT_432004</name>
</gene>
<dbReference type="EMBL" id="ML986489">
    <property type="protein sequence ID" value="KAF2277912.1"/>
    <property type="molecule type" value="Genomic_DNA"/>
</dbReference>
<reference evidence="5" key="1">
    <citation type="journal article" date="2020" name="Stud. Mycol.">
        <title>101 Dothideomycetes genomes: a test case for predicting lifestyles and emergence of pathogens.</title>
        <authorList>
            <person name="Haridas S."/>
            <person name="Albert R."/>
            <person name="Binder M."/>
            <person name="Bloem J."/>
            <person name="Labutti K."/>
            <person name="Salamov A."/>
            <person name="Andreopoulos B."/>
            <person name="Baker S."/>
            <person name="Barry K."/>
            <person name="Bills G."/>
            <person name="Bluhm B."/>
            <person name="Cannon C."/>
            <person name="Castanera R."/>
            <person name="Culley D."/>
            <person name="Daum C."/>
            <person name="Ezra D."/>
            <person name="Gonzalez J."/>
            <person name="Henrissat B."/>
            <person name="Kuo A."/>
            <person name="Liang C."/>
            <person name="Lipzen A."/>
            <person name="Lutzoni F."/>
            <person name="Magnuson J."/>
            <person name="Mondo S."/>
            <person name="Nolan M."/>
            <person name="Ohm R."/>
            <person name="Pangilinan J."/>
            <person name="Park H.-J."/>
            <person name="Ramirez L."/>
            <person name="Alfaro M."/>
            <person name="Sun H."/>
            <person name="Tritt A."/>
            <person name="Yoshinaga Y."/>
            <person name="Zwiers L.-H."/>
            <person name="Turgeon B."/>
            <person name="Goodwin S."/>
            <person name="Spatafora J."/>
            <person name="Crous P."/>
            <person name="Grigoriev I."/>
        </authorList>
    </citation>
    <scope>NUCLEOTIDE SEQUENCE</scope>
    <source>
        <strain evidence="5">CBS 379.55</strain>
    </source>
</reference>
<dbReference type="GO" id="GO:0005737">
    <property type="term" value="C:cytoplasm"/>
    <property type="evidence" value="ECO:0007669"/>
    <property type="project" value="TreeGrafter"/>
</dbReference>
<dbReference type="InterPro" id="IPR031313">
    <property type="entry name" value="Sin1_PH_dom"/>
</dbReference>
<feature type="compositionally biased region" description="Low complexity" evidence="2">
    <location>
        <begin position="268"/>
        <end position="282"/>
    </location>
</feature>
<dbReference type="GO" id="GO:0005546">
    <property type="term" value="F:phosphatidylinositol-4,5-bisphosphate binding"/>
    <property type="evidence" value="ECO:0007669"/>
    <property type="project" value="TreeGrafter"/>
</dbReference>
<dbReference type="Pfam" id="PF16978">
    <property type="entry name" value="CRIM"/>
    <property type="match status" value="1"/>
</dbReference>
<evidence type="ECO:0000259" key="4">
    <source>
        <dbReference type="Pfam" id="PF16979"/>
    </source>
</evidence>
<dbReference type="Proteomes" id="UP000800097">
    <property type="component" value="Unassembled WGS sequence"/>
</dbReference>
<feature type="region of interest" description="Disordered" evidence="2">
    <location>
        <begin position="177"/>
        <end position="226"/>
    </location>
</feature>
<dbReference type="OrthoDB" id="241990at2759"/>
<dbReference type="AlphaFoldDB" id="A0A6A6JN32"/>
<dbReference type="InterPro" id="IPR031567">
    <property type="entry name" value="CRIM_dom"/>
</dbReference>
<feature type="domain" description="SIN1-type PH" evidence="4">
    <location>
        <begin position="734"/>
        <end position="857"/>
    </location>
</feature>
<keyword evidence="6" id="KW-1185">Reference proteome</keyword>
<feature type="region of interest" description="Disordered" evidence="2">
    <location>
        <begin position="85"/>
        <end position="148"/>
    </location>
</feature>
<feature type="compositionally biased region" description="Acidic residues" evidence="2">
    <location>
        <begin position="120"/>
        <end position="137"/>
    </location>
</feature>
<evidence type="ECO:0000256" key="1">
    <source>
        <dbReference type="ARBA" id="ARBA00009407"/>
    </source>
</evidence>
<evidence type="ECO:0000259" key="3">
    <source>
        <dbReference type="Pfam" id="PF16978"/>
    </source>
</evidence>
<dbReference type="GO" id="GO:0031932">
    <property type="term" value="C:TORC2 complex"/>
    <property type="evidence" value="ECO:0007669"/>
    <property type="project" value="InterPro"/>
</dbReference>
<evidence type="ECO:0000256" key="2">
    <source>
        <dbReference type="SAM" id="MobiDB-lite"/>
    </source>
</evidence>
<protein>
    <submittedName>
        <fullName evidence="5">SIN1-domain-containing protein</fullName>
    </submittedName>
</protein>
<organism evidence="5 6">
    <name type="scientific">Westerdykella ornata</name>
    <dbReference type="NCBI Taxonomy" id="318751"/>
    <lineage>
        <taxon>Eukaryota</taxon>
        <taxon>Fungi</taxon>
        <taxon>Dikarya</taxon>
        <taxon>Ascomycota</taxon>
        <taxon>Pezizomycotina</taxon>
        <taxon>Dothideomycetes</taxon>
        <taxon>Pleosporomycetidae</taxon>
        <taxon>Pleosporales</taxon>
        <taxon>Sporormiaceae</taxon>
        <taxon>Westerdykella</taxon>
    </lineage>
</organism>
<dbReference type="InterPro" id="IPR011993">
    <property type="entry name" value="PH-like_dom_sf"/>
</dbReference>
<name>A0A6A6JN32_WESOR</name>
<feature type="compositionally biased region" description="Low complexity" evidence="2">
    <location>
        <begin position="498"/>
        <end position="515"/>
    </location>
</feature>
<dbReference type="GO" id="GO:0005886">
    <property type="term" value="C:plasma membrane"/>
    <property type="evidence" value="ECO:0007669"/>
    <property type="project" value="TreeGrafter"/>
</dbReference>
<evidence type="ECO:0000313" key="5">
    <source>
        <dbReference type="EMBL" id="KAF2277912.1"/>
    </source>
</evidence>